<sequence length="167" mass="19593">MSNNLNHYLGFEKEEKYMNIWDSIRYKKVDSIDKRVNQIISIFEKHVESTMLFNKDYTLIQALYRQMHQDTTFYMSSKAKDMICEVDPSYNSVFTRRKCVRTLKYIGETSGGLTYGKTYISKYFNGARYTIEKDDNGIESSCGSLYFEWIDLLPSTIEHVNSLSEKG</sequence>
<dbReference type="HOGENOM" id="CLU_1593707_0_0_7"/>
<dbReference type="STRING" id="929558.SMGD1_1996"/>
<dbReference type="AlphaFoldDB" id="B6BJ05"/>
<gene>
    <name evidence="1" type="ORF">SMGD1_1996</name>
</gene>
<keyword evidence="2" id="KW-1185">Reference proteome</keyword>
<proteinExistence type="predicted"/>
<dbReference type="EMBL" id="AFRZ01000001">
    <property type="protein sequence ID" value="EHP30519.1"/>
    <property type="molecule type" value="Genomic_DNA"/>
</dbReference>
<evidence type="ECO:0000313" key="2">
    <source>
        <dbReference type="Proteomes" id="UP000006431"/>
    </source>
</evidence>
<evidence type="ECO:0000313" key="1">
    <source>
        <dbReference type="EMBL" id="EHP30519.1"/>
    </source>
</evidence>
<comment type="caution">
    <text evidence="1">The sequence shown here is derived from an EMBL/GenBank/DDBJ whole genome shotgun (WGS) entry which is preliminary data.</text>
</comment>
<accession>B6BJ05</accession>
<name>B6BJ05_SULGG</name>
<accession>H1FWU3</accession>
<organism evidence="1 2">
    <name type="scientific">Sulfurimonas gotlandica (strain DSM 19862 / JCM 16533 / GD1)</name>
    <dbReference type="NCBI Taxonomy" id="929558"/>
    <lineage>
        <taxon>Bacteria</taxon>
        <taxon>Pseudomonadati</taxon>
        <taxon>Campylobacterota</taxon>
        <taxon>Epsilonproteobacteria</taxon>
        <taxon>Campylobacterales</taxon>
        <taxon>Sulfurimonadaceae</taxon>
        <taxon>Sulfurimonas</taxon>
    </lineage>
</organism>
<dbReference type="Proteomes" id="UP000006431">
    <property type="component" value="Unassembled WGS sequence"/>
</dbReference>
<protein>
    <submittedName>
        <fullName evidence="1">Uncharacterized protein</fullName>
    </submittedName>
</protein>
<dbReference type="PATRIC" id="fig|929558.5.peg.1987"/>
<reference evidence="1 2" key="1">
    <citation type="journal article" date="2012" name="Proc. Natl. Acad. Sci. U.S.A.">
        <title>Genome and physiology of a model Epsilonproteobacterium responsible for sulfide detoxification in marine oxygen depletion zones.</title>
        <authorList>
            <person name="Grote J."/>
            <person name="Schott T."/>
            <person name="Bruckner C.G."/>
            <person name="Glockner F.O."/>
            <person name="Jost G."/>
            <person name="Teeling H."/>
            <person name="Labrenz M."/>
            <person name="Jurgens K."/>
        </authorList>
    </citation>
    <scope>NUCLEOTIDE SEQUENCE [LARGE SCALE GENOMIC DNA]</scope>
    <source>
        <strain evidence="1 2">GD1</strain>
    </source>
</reference>
<dbReference type="RefSeq" id="WP_008335890.1">
    <property type="nucleotide sequence ID" value="NZ_AFRZ01000001.1"/>
</dbReference>